<dbReference type="RefSeq" id="WP_092900385.1">
    <property type="nucleotide sequence ID" value="NZ_FOKK01000019.1"/>
</dbReference>
<protein>
    <submittedName>
        <fullName evidence="1">Uncharacterized protein</fullName>
    </submittedName>
</protein>
<evidence type="ECO:0000313" key="2">
    <source>
        <dbReference type="Proteomes" id="UP000198790"/>
    </source>
</evidence>
<organism evidence="1 2">
    <name type="scientific">Algoriphagus aquimarinus</name>
    <dbReference type="NCBI Taxonomy" id="237018"/>
    <lineage>
        <taxon>Bacteria</taxon>
        <taxon>Pseudomonadati</taxon>
        <taxon>Bacteroidota</taxon>
        <taxon>Cytophagia</taxon>
        <taxon>Cytophagales</taxon>
        <taxon>Cyclobacteriaceae</taxon>
        <taxon>Algoriphagus</taxon>
    </lineage>
</organism>
<dbReference type="AlphaFoldDB" id="A0A1I1C4F5"/>
<dbReference type="OrthoDB" id="9927534at2"/>
<evidence type="ECO:0000313" key="1">
    <source>
        <dbReference type="EMBL" id="SFB55353.1"/>
    </source>
</evidence>
<gene>
    <name evidence="1" type="ORF">SAMN04489723_11984</name>
</gene>
<accession>A0A1I1C4F5</accession>
<reference evidence="1 2" key="1">
    <citation type="submission" date="2016-10" db="EMBL/GenBank/DDBJ databases">
        <authorList>
            <person name="de Groot N.N."/>
        </authorList>
    </citation>
    <scope>NUCLEOTIDE SEQUENCE [LARGE SCALE GENOMIC DNA]</scope>
    <source>
        <strain evidence="1 2">DSM 23399</strain>
    </source>
</reference>
<dbReference type="Proteomes" id="UP000198790">
    <property type="component" value="Unassembled WGS sequence"/>
</dbReference>
<dbReference type="EMBL" id="FOKK01000019">
    <property type="protein sequence ID" value="SFB55353.1"/>
    <property type="molecule type" value="Genomic_DNA"/>
</dbReference>
<name>A0A1I1C4F5_9BACT</name>
<keyword evidence="2" id="KW-1185">Reference proteome</keyword>
<proteinExistence type="predicted"/>
<sequence length="177" mass="20499">MNNELKVLYTEVSPMANWLKENFKIKTKHLRLVNYMAANPLIYLIRDASVAIPACLTGLNLSEEYLQVLLEDVKKVFAYNCKIEDDLHPLITKASNEGLMIPKMITQFYWDEFNNSNVVQFQGNLSFQTGEIINLKMFPDYIPTNAYYVKDKVTQFNEDVVIIGYVLAVWDFVPIED</sequence>